<gene>
    <name evidence="3" type="ORF">QYM36_008314</name>
</gene>
<keyword evidence="4" id="KW-1185">Reference proteome</keyword>
<dbReference type="Proteomes" id="UP001187531">
    <property type="component" value="Unassembled WGS sequence"/>
</dbReference>
<dbReference type="PANTHER" id="PTHR37984:SF5">
    <property type="entry name" value="PROTEIN NYNRIN-LIKE"/>
    <property type="match status" value="1"/>
</dbReference>
<organism evidence="3 4">
    <name type="scientific">Artemia franciscana</name>
    <name type="common">Brine shrimp</name>
    <name type="synonym">Artemia sanfranciscana</name>
    <dbReference type="NCBI Taxonomy" id="6661"/>
    <lineage>
        <taxon>Eukaryota</taxon>
        <taxon>Metazoa</taxon>
        <taxon>Ecdysozoa</taxon>
        <taxon>Arthropoda</taxon>
        <taxon>Crustacea</taxon>
        <taxon>Branchiopoda</taxon>
        <taxon>Anostraca</taxon>
        <taxon>Artemiidae</taxon>
        <taxon>Artemia</taxon>
    </lineage>
</organism>
<sequence>MEKTKQRARNGAYWPKMNSAIEELIWNCKLCGRFLRDNQKEPLTLMPIPKYPWEYLGLDFCKVKGRDYLITSDYYSHFIEINQVNPVTSEETIKKLKAHFARYNIPEKIQSENGPQVTSVECQLFLKKGDIQHVT</sequence>
<comment type="caution">
    <text evidence="3">The sequence shown here is derived from an EMBL/GenBank/DDBJ whole genome shotgun (WGS) entry which is preliminary data.</text>
</comment>
<dbReference type="Pfam" id="PF17921">
    <property type="entry name" value="Integrase_H2C2"/>
    <property type="match status" value="1"/>
</dbReference>
<evidence type="ECO:0000259" key="2">
    <source>
        <dbReference type="PROSITE" id="PS50994"/>
    </source>
</evidence>
<evidence type="ECO:0000256" key="1">
    <source>
        <dbReference type="ARBA" id="ARBA00012493"/>
    </source>
</evidence>
<dbReference type="PROSITE" id="PS50994">
    <property type="entry name" value="INTEGRASE"/>
    <property type="match status" value="1"/>
</dbReference>
<evidence type="ECO:0000313" key="3">
    <source>
        <dbReference type="EMBL" id="KAK2727780.1"/>
    </source>
</evidence>
<dbReference type="InterPro" id="IPR012337">
    <property type="entry name" value="RNaseH-like_sf"/>
</dbReference>
<proteinExistence type="predicted"/>
<reference evidence="3" key="1">
    <citation type="submission" date="2023-07" db="EMBL/GenBank/DDBJ databases">
        <title>Chromosome-level genome assembly of Artemia franciscana.</title>
        <authorList>
            <person name="Jo E."/>
        </authorList>
    </citation>
    <scope>NUCLEOTIDE SEQUENCE</scope>
    <source>
        <tissue evidence="3">Whole body</tissue>
    </source>
</reference>
<dbReference type="InterPro" id="IPR001584">
    <property type="entry name" value="Integrase_cat-core"/>
</dbReference>
<dbReference type="AlphaFoldDB" id="A0AA88IB35"/>
<dbReference type="InterPro" id="IPR036397">
    <property type="entry name" value="RNaseH_sf"/>
</dbReference>
<evidence type="ECO:0000313" key="4">
    <source>
        <dbReference type="Proteomes" id="UP001187531"/>
    </source>
</evidence>
<name>A0AA88IB35_ARTSF</name>
<dbReference type="InterPro" id="IPR050951">
    <property type="entry name" value="Retrovirus_Pol_polyprotein"/>
</dbReference>
<accession>A0AA88IB35</accession>
<dbReference type="SUPFAM" id="SSF53098">
    <property type="entry name" value="Ribonuclease H-like"/>
    <property type="match status" value="1"/>
</dbReference>
<dbReference type="GO" id="GO:0003676">
    <property type="term" value="F:nucleic acid binding"/>
    <property type="evidence" value="ECO:0007669"/>
    <property type="project" value="InterPro"/>
</dbReference>
<dbReference type="Gene3D" id="3.30.420.10">
    <property type="entry name" value="Ribonuclease H-like superfamily/Ribonuclease H"/>
    <property type="match status" value="1"/>
</dbReference>
<dbReference type="GO" id="GO:0015074">
    <property type="term" value="P:DNA integration"/>
    <property type="evidence" value="ECO:0007669"/>
    <property type="project" value="InterPro"/>
</dbReference>
<dbReference type="PANTHER" id="PTHR37984">
    <property type="entry name" value="PROTEIN CBG26694"/>
    <property type="match status" value="1"/>
</dbReference>
<dbReference type="InterPro" id="IPR041588">
    <property type="entry name" value="Integrase_H2C2"/>
</dbReference>
<dbReference type="GO" id="GO:0003964">
    <property type="term" value="F:RNA-directed DNA polymerase activity"/>
    <property type="evidence" value="ECO:0007669"/>
    <property type="project" value="UniProtKB-EC"/>
</dbReference>
<dbReference type="EMBL" id="JAVRJZ010000001">
    <property type="protein sequence ID" value="KAK2727780.1"/>
    <property type="molecule type" value="Genomic_DNA"/>
</dbReference>
<protein>
    <recommendedName>
        <fullName evidence="1">RNA-directed DNA polymerase</fullName>
        <ecNumber evidence="1">2.7.7.49</ecNumber>
    </recommendedName>
</protein>
<dbReference type="EC" id="2.7.7.49" evidence="1"/>
<feature type="domain" description="Integrase catalytic" evidence="2">
    <location>
        <begin position="48"/>
        <end position="135"/>
    </location>
</feature>